<dbReference type="RefSeq" id="WP_146918268.1">
    <property type="nucleotide sequence ID" value="NZ_CP042430.1"/>
</dbReference>
<dbReference type="InterPro" id="IPR023753">
    <property type="entry name" value="FAD/NAD-binding_dom"/>
</dbReference>
<feature type="domain" description="Reductase C-terminal" evidence="6">
    <location>
        <begin position="324"/>
        <end position="398"/>
    </location>
</feature>
<accession>A0A5B8U3M7</accession>
<feature type="domain" description="FAD/NAD(P)-binding" evidence="5">
    <location>
        <begin position="7"/>
        <end position="305"/>
    </location>
</feature>
<dbReference type="InterPro" id="IPR050446">
    <property type="entry name" value="FAD-oxidoreductase/Apoptosis"/>
</dbReference>
<dbReference type="PANTHER" id="PTHR43557">
    <property type="entry name" value="APOPTOSIS-INDUCING FACTOR 1"/>
    <property type="match status" value="1"/>
</dbReference>
<evidence type="ECO:0000313" key="7">
    <source>
        <dbReference type="EMBL" id="QEC47613.1"/>
    </source>
</evidence>
<gene>
    <name evidence="7" type="ORF">FSW04_08520</name>
</gene>
<evidence type="ECO:0000256" key="1">
    <source>
        <dbReference type="ARBA" id="ARBA00001974"/>
    </source>
</evidence>
<dbReference type="Pfam" id="PF07992">
    <property type="entry name" value="Pyr_redox_2"/>
    <property type="match status" value="1"/>
</dbReference>
<dbReference type="AlphaFoldDB" id="A0A5B8U3M7"/>
<dbReference type="Proteomes" id="UP000321805">
    <property type="component" value="Chromosome"/>
</dbReference>
<dbReference type="InterPro" id="IPR016156">
    <property type="entry name" value="FAD/NAD-linked_Rdtase_dimer_sf"/>
</dbReference>
<dbReference type="OrthoDB" id="1145at2"/>
<dbReference type="KEGG" id="bsol:FSW04_08520"/>
<proteinExistence type="predicted"/>
<keyword evidence="4" id="KW-0560">Oxidoreductase</keyword>
<dbReference type="PRINTS" id="PR00368">
    <property type="entry name" value="FADPNR"/>
</dbReference>
<evidence type="ECO:0000256" key="2">
    <source>
        <dbReference type="ARBA" id="ARBA00022630"/>
    </source>
</evidence>
<keyword evidence="2" id="KW-0285">Flavoprotein</keyword>
<dbReference type="Pfam" id="PF14759">
    <property type="entry name" value="Reductase_C"/>
    <property type="match status" value="1"/>
</dbReference>
<evidence type="ECO:0000256" key="4">
    <source>
        <dbReference type="ARBA" id="ARBA00023002"/>
    </source>
</evidence>
<name>A0A5B8U3M7_9ACTN</name>
<keyword evidence="3" id="KW-0274">FAD</keyword>
<dbReference type="PANTHER" id="PTHR43557:SF2">
    <property type="entry name" value="RIESKE DOMAIN-CONTAINING PROTEIN-RELATED"/>
    <property type="match status" value="1"/>
</dbReference>
<sequence length="400" mass="42031">MPDRRVDHLLIGGGIAAATCAQALREQRAPGSVLLVGRELDAPYHRPPITKGYLAGTETRQDAAIELPDDVEVLTRTSVTALDPATHTATLSTKETVEYGNALLATGAMVRRLQVDGSALEGIHHLRALGNADALRADAEQAGDVVCVGGSYIGCEVAATLAAQGRRCTVLLQEEEPLERGFGLQAGAWVRGVLEAHGVQVLGGVEVERFEAEGDGDRVTRVVLAGGRTLPAEVVVCGVGAMPDVMLARKTGLELGPAGGVCCDAQLAVQGVEGLFAAGDVCEYESVVHGRRVRIEHEEVAAAHGRTAARNMLGAGVEHTEVPYFWSDLADWATLEYVGPAHAWDEEVVDGDMAGGAFAIWYLREGRVAAMLRAGDHGDLDRARALIASGEAVAAADLRS</sequence>
<dbReference type="GO" id="GO:0005737">
    <property type="term" value="C:cytoplasm"/>
    <property type="evidence" value="ECO:0007669"/>
    <property type="project" value="TreeGrafter"/>
</dbReference>
<reference evidence="7 8" key="1">
    <citation type="journal article" date="2018" name="J. Microbiol.">
        <title>Baekduia soli gen. nov., sp. nov., a novel bacterium isolated from the soil of Baekdu Mountain and proposal of a novel family name, Baekduiaceae fam. nov.</title>
        <authorList>
            <person name="An D.S."/>
            <person name="Siddiqi M.Z."/>
            <person name="Kim K.H."/>
            <person name="Yu H.S."/>
            <person name="Im W.T."/>
        </authorList>
    </citation>
    <scope>NUCLEOTIDE SEQUENCE [LARGE SCALE GENOMIC DNA]</scope>
    <source>
        <strain evidence="7 8">BR7-21</strain>
    </source>
</reference>
<dbReference type="SUPFAM" id="SSF55424">
    <property type="entry name" value="FAD/NAD-linked reductases, dimerisation (C-terminal) domain"/>
    <property type="match status" value="1"/>
</dbReference>
<dbReference type="GO" id="GO:0016651">
    <property type="term" value="F:oxidoreductase activity, acting on NAD(P)H"/>
    <property type="evidence" value="ECO:0007669"/>
    <property type="project" value="TreeGrafter"/>
</dbReference>
<evidence type="ECO:0000259" key="5">
    <source>
        <dbReference type="Pfam" id="PF07992"/>
    </source>
</evidence>
<dbReference type="InterPro" id="IPR036188">
    <property type="entry name" value="FAD/NAD-bd_sf"/>
</dbReference>
<dbReference type="Gene3D" id="3.30.390.30">
    <property type="match status" value="1"/>
</dbReference>
<evidence type="ECO:0000259" key="6">
    <source>
        <dbReference type="Pfam" id="PF14759"/>
    </source>
</evidence>
<dbReference type="InterPro" id="IPR028202">
    <property type="entry name" value="Reductase_C"/>
</dbReference>
<organism evidence="7 8">
    <name type="scientific">Baekduia soli</name>
    <dbReference type="NCBI Taxonomy" id="496014"/>
    <lineage>
        <taxon>Bacteria</taxon>
        <taxon>Bacillati</taxon>
        <taxon>Actinomycetota</taxon>
        <taxon>Thermoleophilia</taxon>
        <taxon>Solirubrobacterales</taxon>
        <taxon>Baekduiaceae</taxon>
        <taxon>Baekduia</taxon>
    </lineage>
</organism>
<dbReference type="EMBL" id="CP042430">
    <property type="protein sequence ID" value="QEC47613.1"/>
    <property type="molecule type" value="Genomic_DNA"/>
</dbReference>
<protein>
    <submittedName>
        <fullName evidence="7">Oxidoreductase</fullName>
    </submittedName>
</protein>
<dbReference type="SUPFAM" id="SSF51905">
    <property type="entry name" value="FAD/NAD(P)-binding domain"/>
    <property type="match status" value="1"/>
</dbReference>
<dbReference type="Gene3D" id="3.50.50.60">
    <property type="entry name" value="FAD/NAD(P)-binding domain"/>
    <property type="match status" value="2"/>
</dbReference>
<evidence type="ECO:0000313" key="8">
    <source>
        <dbReference type="Proteomes" id="UP000321805"/>
    </source>
</evidence>
<evidence type="ECO:0000256" key="3">
    <source>
        <dbReference type="ARBA" id="ARBA00022827"/>
    </source>
</evidence>
<keyword evidence="8" id="KW-1185">Reference proteome</keyword>
<comment type="cofactor">
    <cofactor evidence="1">
        <name>FAD</name>
        <dbReference type="ChEBI" id="CHEBI:57692"/>
    </cofactor>
</comment>